<dbReference type="Gene3D" id="3.40.50.300">
    <property type="entry name" value="P-loop containing nucleotide triphosphate hydrolases"/>
    <property type="match status" value="1"/>
</dbReference>
<evidence type="ECO:0000256" key="8">
    <source>
        <dbReference type="ARBA" id="ARBA00023015"/>
    </source>
</evidence>
<dbReference type="GO" id="GO:0006355">
    <property type="term" value="P:regulation of DNA-templated transcription"/>
    <property type="evidence" value="ECO:0007669"/>
    <property type="project" value="InterPro"/>
</dbReference>
<dbReference type="PANTHER" id="PTHR32071:SF95">
    <property type="entry name" value="DNA-BINDING TRANSCRIPTIONAL REGULATOR NTRC"/>
    <property type="match status" value="1"/>
</dbReference>
<keyword evidence="6" id="KW-0067">ATP-binding</keyword>
<comment type="caution">
    <text evidence="13">The sequence shown here is derived from an EMBL/GenBank/DDBJ whole genome shotgun (WGS) entry which is preliminary data.</text>
</comment>
<dbReference type="RefSeq" id="WP_104059102.1">
    <property type="nucleotide sequence ID" value="NZ_PREZ01000006.1"/>
</dbReference>
<keyword evidence="14" id="KW-1185">Reference proteome</keyword>
<dbReference type="Gene3D" id="1.10.10.60">
    <property type="entry name" value="Homeodomain-like"/>
    <property type="match status" value="1"/>
</dbReference>
<keyword evidence="11" id="KW-0804">Transcription</keyword>
<evidence type="ECO:0000256" key="11">
    <source>
        <dbReference type="ARBA" id="ARBA00023163"/>
    </source>
</evidence>
<dbReference type="Gene3D" id="3.40.50.2300">
    <property type="match status" value="1"/>
</dbReference>
<gene>
    <name evidence="13" type="ORF">C4B60_16350</name>
</gene>
<dbReference type="PROSITE" id="PS50045">
    <property type="entry name" value="SIGMA54_INTERACT_4"/>
    <property type="match status" value="1"/>
</dbReference>
<accession>A0A2S5G8X1</accession>
<dbReference type="GO" id="GO:0043565">
    <property type="term" value="F:sequence-specific DNA binding"/>
    <property type="evidence" value="ECO:0007669"/>
    <property type="project" value="InterPro"/>
</dbReference>
<evidence type="ECO:0000256" key="10">
    <source>
        <dbReference type="ARBA" id="ARBA00023159"/>
    </source>
</evidence>
<dbReference type="InterPro" id="IPR027417">
    <property type="entry name" value="P-loop_NTPase"/>
</dbReference>
<keyword evidence="10" id="KW-0010">Activator</keyword>
<feature type="domain" description="Sigma-54 factor interaction" evidence="12">
    <location>
        <begin position="299"/>
        <end position="487"/>
    </location>
</feature>
<reference evidence="13 14" key="1">
    <citation type="submission" date="2018-02" db="EMBL/GenBank/DDBJ databases">
        <title>Jeotgalibacillus proteolyticum sp. nov. a protease producing bacterium isolated from ocean sediments of Laizhou Bay.</title>
        <authorList>
            <person name="Li Y."/>
        </authorList>
    </citation>
    <scope>NUCLEOTIDE SEQUENCE [LARGE SCALE GENOMIC DNA]</scope>
    <source>
        <strain evidence="13 14">22-7</strain>
    </source>
</reference>
<keyword evidence="8" id="KW-0805">Transcription regulation</keyword>
<dbReference type="InterPro" id="IPR002078">
    <property type="entry name" value="Sigma_54_int"/>
</dbReference>
<protein>
    <recommendedName>
        <fullName evidence="12">Sigma-54 factor interaction domain-containing protein</fullName>
    </recommendedName>
</protein>
<dbReference type="OrthoDB" id="9771372at2"/>
<evidence type="ECO:0000256" key="1">
    <source>
        <dbReference type="ARBA" id="ARBA00004496"/>
    </source>
</evidence>
<dbReference type="GO" id="GO:0000156">
    <property type="term" value="F:phosphorelay response regulator activity"/>
    <property type="evidence" value="ECO:0007669"/>
    <property type="project" value="InterPro"/>
</dbReference>
<keyword evidence="7" id="KW-0902">Two-component regulatory system</keyword>
<sequence length="560" mass="63017">MKAMLIAPYSGMAEVVRQLTLPPDVTLEIRVANLDEGEEFARQAELEEYDVLISRGGTALTIEKTVSLPVIHIGITGYDMLRIFTLIKNMNKKVAMVGFSSITQGAATLCSILEYDIEVKTVHTREEVKPLLEELKSQGFQAVIGDVITVQTAESSGIQGVLITSGKEALLEALEEARRAFMLSRKVKHDFSLLHETFTQFPYPMSVIDQELKIREKNHAFTQLVDGNELSFTSIKRTIFNTVNDKKARWTSLSVGRRTYMLQTFRVNSYLAGLLFYPIGGYGDNKAISIHYDVKPMALIGDSTYTKSLKNQLKKLASQHKPVHIIGAPGTGRSAAALLLHAERCKEAPLISIDGEYMDDKSLETLEHILRPLHQGTLLINHLQIADEKITKKIDQQLRYLSADIQILYIDNPPYTEHKEAEAIHLLPLTQRKADIPAFAHYFLTSFHMEAGSDTLGIKPEAMELLKQYNWPGNLNELKQTIHELSRQASSYYIEEEAAKSLLEAKQVQTTSSPLQTEGTLKEIEKRIIDQVLQEENGNQSRAAKRLGINRSTLWRKLND</sequence>
<keyword evidence="9" id="KW-0238">DNA-binding</keyword>
<evidence type="ECO:0000256" key="3">
    <source>
        <dbReference type="ARBA" id="ARBA00022491"/>
    </source>
</evidence>
<dbReference type="Pfam" id="PF06506">
    <property type="entry name" value="PrpR_N"/>
    <property type="match status" value="1"/>
</dbReference>
<evidence type="ECO:0000256" key="5">
    <source>
        <dbReference type="ARBA" id="ARBA00022741"/>
    </source>
</evidence>
<dbReference type="InterPro" id="IPR010524">
    <property type="entry name" value="Sig_transdc_resp-reg_PrpR_N"/>
</dbReference>
<dbReference type="InterPro" id="IPR058031">
    <property type="entry name" value="AAA_lid_NorR"/>
</dbReference>
<dbReference type="SUPFAM" id="SSF46689">
    <property type="entry name" value="Homeodomain-like"/>
    <property type="match status" value="1"/>
</dbReference>
<evidence type="ECO:0000256" key="9">
    <source>
        <dbReference type="ARBA" id="ARBA00023125"/>
    </source>
</evidence>
<dbReference type="GO" id="GO:0005524">
    <property type="term" value="F:ATP binding"/>
    <property type="evidence" value="ECO:0007669"/>
    <property type="project" value="UniProtKB-KW"/>
</dbReference>
<dbReference type="SUPFAM" id="SSF52540">
    <property type="entry name" value="P-loop containing nucleoside triphosphate hydrolases"/>
    <property type="match status" value="1"/>
</dbReference>
<keyword evidence="2" id="KW-0963">Cytoplasm</keyword>
<dbReference type="Pfam" id="PF14532">
    <property type="entry name" value="Sigma54_activ_2"/>
    <property type="match status" value="1"/>
</dbReference>
<dbReference type="SUPFAM" id="SSF159800">
    <property type="entry name" value="PrpR receptor domain-like"/>
    <property type="match status" value="1"/>
</dbReference>
<keyword evidence="5" id="KW-0547">Nucleotide-binding</keyword>
<comment type="subcellular location">
    <subcellularLocation>
        <location evidence="1">Cytoplasm</location>
    </subcellularLocation>
</comment>
<evidence type="ECO:0000313" key="13">
    <source>
        <dbReference type="EMBL" id="PPA69364.1"/>
    </source>
</evidence>
<dbReference type="Proteomes" id="UP000239047">
    <property type="component" value="Unassembled WGS sequence"/>
</dbReference>
<evidence type="ECO:0000256" key="6">
    <source>
        <dbReference type="ARBA" id="ARBA00022840"/>
    </source>
</evidence>
<keyword evidence="3" id="KW-0678">Repressor</keyword>
<dbReference type="EMBL" id="PREZ01000006">
    <property type="protein sequence ID" value="PPA69364.1"/>
    <property type="molecule type" value="Genomic_DNA"/>
</dbReference>
<proteinExistence type="predicted"/>
<dbReference type="Pfam" id="PF25601">
    <property type="entry name" value="AAA_lid_14"/>
    <property type="match status" value="1"/>
</dbReference>
<dbReference type="InterPro" id="IPR002197">
    <property type="entry name" value="HTH_Fis"/>
</dbReference>
<dbReference type="AlphaFoldDB" id="A0A2S5G8X1"/>
<dbReference type="Gene3D" id="3.40.50.10660">
    <property type="entry name" value="PrpR receptor domain-like"/>
    <property type="match status" value="1"/>
</dbReference>
<dbReference type="Pfam" id="PF02954">
    <property type="entry name" value="HTH_8"/>
    <property type="match status" value="1"/>
</dbReference>
<evidence type="ECO:0000256" key="2">
    <source>
        <dbReference type="ARBA" id="ARBA00022490"/>
    </source>
</evidence>
<keyword evidence="4" id="KW-0597">Phosphoprotein</keyword>
<evidence type="ECO:0000259" key="12">
    <source>
        <dbReference type="PROSITE" id="PS50045"/>
    </source>
</evidence>
<evidence type="ECO:0000256" key="7">
    <source>
        <dbReference type="ARBA" id="ARBA00023012"/>
    </source>
</evidence>
<dbReference type="InterPro" id="IPR009057">
    <property type="entry name" value="Homeodomain-like_sf"/>
</dbReference>
<dbReference type="Gene3D" id="1.10.8.60">
    <property type="match status" value="1"/>
</dbReference>
<organism evidence="13 14">
    <name type="scientific">Jeotgalibacillus proteolyticus</name>
    <dbReference type="NCBI Taxonomy" id="2082395"/>
    <lineage>
        <taxon>Bacteria</taxon>
        <taxon>Bacillati</taxon>
        <taxon>Bacillota</taxon>
        <taxon>Bacilli</taxon>
        <taxon>Bacillales</taxon>
        <taxon>Caryophanaceae</taxon>
        <taxon>Jeotgalibacillus</taxon>
    </lineage>
</organism>
<dbReference type="PRINTS" id="PR01590">
    <property type="entry name" value="HTHFIS"/>
</dbReference>
<dbReference type="PANTHER" id="PTHR32071">
    <property type="entry name" value="TRANSCRIPTIONAL REGULATORY PROTEIN"/>
    <property type="match status" value="1"/>
</dbReference>
<name>A0A2S5G8X1_9BACL</name>
<evidence type="ECO:0000256" key="4">
    <source>
        <dbReference type="ARBA" id="ARBA00022553"/>
    </source>
</evidence>
<evidence type="ECO:0000313" key="14">
    <source>
        <dbReference type="Proteomes" id="UP000239047"/>
    </source>
</evidence>